<name>A0ABY6G1Z6_9MICO</name>
<dbReference type="SUPFAM" id="SSF47413">
    <property type="entry name" value="lambda repressor-like DNA-binding domains"/>
    <property type="match status" value="1"/>
</dbReference>
<dbReference type="CDD" id="cd00093">
    <property type="entry name" value="HTH_XRE"/>
    <property type="match status" value="1"/>
</dbReference>
<dbReference type="Proteomes" id="UP001164305">
    <property type="component" value="Chromosome"/>
</dbReference>
<gene>
    <name evidence="2" type="ORF">BRM3_01985</name>
</gene>
<sequence length="284" mass="32554">MSSVTRRRELGTFLRTRRDRLRPEDLQLPAGGRRRTPGLRREEVAQAAGVGVTWYTWLEQGRDINPSQSVLSSIAETLRMTPDESMHLFTLAGVTPPATVSRCTMITEDHLELLDRLLPLPACFQTARFDVLAYNRSYRFLIADATQGSRVNCLINVFLDPAWEEAYGSELEALRLSVVRRFRSHLPSHLDDPTWHDLIARLERESPDFRRIWAAGDVQRTDRWTREFRHPQAGLLRLRFGAMWLDGAPGVRFTPITPVDEQTSAAIARFDEWYAAEPRVQRAG</sequence>
<dbReference type="InterPro" id="IPR010982">
    <property type="entry name" value="Lambda_DNA-bd_dom_sf"/>
</dbReference>
<evidence type="ECO:0000259" key="1">
    <source>
        <dbReference type="PROSITE" id="PS50943"/>
    </source>
</evidence>
<dbReference type="InterPro" id="IPR001387">
    <property type="entry name" value="Cro/C1-type_HTH"/>
</dbReference>
<dbReference type="InterPro" id="IPR041413">
    <property type="entry name" value="MLTR_LBD"/>
</dbReference>
<dbReference type="Gene3D" id="1.10.260.40">
    <property type="entry name" value="lambda repressor-like DNA-binding domains"/>
    <property type="match status" value="1"/>
</dbReference>
<dbReference type="SMART" id="SM00530">
    <property type="entry name" value="HTH_XRE"/>
    <property type="match status" value="1"/>
</dbReference>
<organism evidence="2 3">
    <name type="scientific">Brachybacterium huguangmaarense</name>
    <dbReference type="NCBI Taxonomy" id="1652028"/>
    <lineage>
        <taxon>Bacteria</taxon>
        <taxon>Bacillati</taxon>
        <taxon>Actinomycetota</taxon>
        <taxon>Actinomycetes</taxon>
        <taxon>Micrococcales</taxon>
        <taxon>Dermabacteraceae</taxon>
        <taxon>Brachybacterium</taxon>
    </lineage>
</organism>
<dbReference type="EMBL" id="CP107020">
    <property type="protein sequence ID" value="UYG17230.1"/>
    <property type="molecule type" value="Genomic_DNA"/>
</dbReference>
<dbReference type="Pfam" id="PF13560">
    <property type="entry name" value="HTH_31"/>
    <property type="match status" value="1"/>
</dbReference>
<dbReference type="Pfam" id="PF17765">
    <property type="entry name" value="MLTR_LBD"/>
    <property type="match status" value="1"/>
</dbReference>
<protein>
    <submittedName>
        <fullName evidence="2">Helix-turn-helix transcriptional regulator</fullName>
    </submittedName>
</protein>
<dbReference type="Gene3D" id="3.30.450.180">
    <property type="match status" value="1"/>
</dbReference>
<dbReference type="PROSITE" id="PS50943">
    <property type="entry name" value="HTH_CROC1"/>
    <property type="match status" value="1"/>
</dbReference>
<reference evidence="2" key="1">
    <citation type="submission" date="2022-10" db="EMBL/GenBank/DDBJ databases">
        <title>Whole-Genome Sequencing of Brachybacterium huguangmaarense BRM-3, Isolated from Betula schmidtii.</title>
        <authorList>
            <person name="Haam D."/>
        </authorList>
    </citation>
    <scope>NUCLEOTIDE SEQUENCE</scope>
    <source>
        <strain evidence="2">BRM-3</strain>
    </source>
</reference>
<accession>A0ABY6G1Z6</accession>
<dbReference type="RefSeq" id="WP_263594439.1">
    <property type="nucleotide sequence ID" value="NZ_CP107020.1"/>
</dbReference>
<evidence type="ECO:0000313" key="3">
    <source>
        <dbReference type="Proteomes" id="UP001164305"/>
    </source>
</evidence>
<evidence type="ECO:0000313" key="2">
    <source>
        <dbReference type="EMBL" id="UYG17230.1"/>
    </source>
</evidence>
<feature type="domain" description="HTH cro/C1-type" evidence="1">
    <location>
        <begin position="38"/>
        <end position="85"/>
    </location>
</feature>
<proteinExistence type="predicted"/>
<dbReference type="PANTHER" id="PTHR35010:SF2">
    <property type="entry name" value="BLL4672 PROTEIN"/>
    <property type="match status" value="1"/>
</dbReference>
<dbReference type="PANTHER" id="PTHR35010">
    <property type="entry name" value="BLL4672 PROTEIN-RELATED"/>
    <property type="match status" value="1"/>
</dbReference>
<keyword evidence="3" id="KW-1185">Reference proteome</keyword>